<dbReference type="SUPFAM" id="SSF53335">
    <property type="entry name" value="S-adenosyl-L-methionine-dependent methyltransferases"/>
    <property type="match status" value="1"/>
</dbReference>
<gene>
    <name evidence="1" type="ORF">UFOVP231_70</name>
</gene>
<dbReference type="GO" id="GO:0008168">
    <property type="term" value="F:methyltransferase activity"/>
    <property type="evidence" value="ECO:0007669"/>
    <property type="project" value="InterPro"/>
</dbReference>
<proteinExistence type="predicted"/>
<dbReference type="PROSITE" id="PS00092">
    <property type="entry name" value="N6_MTASE"/>
    <property type="match status" value="1"/>
</dbReference>
<dbReference type="GO" id="GO:0003676">
    <property type="term" value="F:nucleic acid binding"/>
    <property type="evidence" value="ECO:0007669"/>
    <property type="project" value="InterPro"/>
</dbReference>
<evidence type="ECO:0000313" key="1">
    <source>
        <dbReference type="EMBL" id="CAB5220143.1"/>
    </source>
</evidence>
<dbReference type="InterPro" id="IPR029063">
    <property type="entry name" value="SAM-dependent_MTases_sf"/>
</dbReference>
<organism evidence="1">
    <name type="scientific">uncultured Caudovirales phage</name>
    <dbReference type="NCBI Taxonomy" id="2100421"/>
    <lineage>
        <taxon>Viruses</taxon>
        <taxon>Duplodnaviria</taxon>
        <taxon>Heunggongvirae</taxon>
        <taxon>Uroviricota</taxon>
        <taxon>Caudoviricetes</taxon>
        <taxon>Peduoviridae</taxon>
        <taxon>Maltschvirus</taxon>
        <taxon>Maltschvirus maltsch</taxon>
    </lineage>
</organism>
<dbReference type="InterPro" id="IPR002052">
    <property type="entry name" value="DNA_methylase_N6_adenine_CS"/>
</dbReference>
<name>A0A6J7WYN4_9CAUD</name>
<accession>A0A6J7WYN4</accession>
<dbReference type="GO" id="GO:0032259">
    <property type="term" value="P:methylation"/>
    <property type="evidence" value="ECO:0007669"/>
    <property type="project" value="InterPro"/>
</dbReference>
<dbReference type="EMBL" id="LR798279">
    <property type="protein sequence ID" value="CAB5220143.1"/>
    <property type="molecule type" value="Genomic_DNA"/>
</dbReference>
<reference evidence="1" key="1">
    <citation type="submission" date="2020-05" db="EMBL/GenBank/DDBJ databases">
        <authorList>
            <person name="Chiriac C."/>
            <person name="Salcher M."/>
            <person name="Ghai R."/>
            <person name="Kavagutti S V."/>
        </authorList>
    </citation>
    <scope>NUCLEOTIDE SEQUENCE</scope>
</reference>
<sequence>MGKRSDFERRPMDFYATPGAAVLPLLPWLPAGARYCEPCAGEGDLVQHLDKHGHQCVAAFDLDPSGPYPEKDALQMTKGDAGDANYIITNPPWSRHILHPMIMTFKDIAPTWLLFDADWMHTKQSKPYMQYCRMIVSIGRVKWIADSKHTGKDNCAWYLFAAKPQVHTDFVGRR</sequence>
<protein>
    <submittedName>
        <fullName evidence="1">Uncharacterized protein</fullName>
    </submittedName>
</protein>